<dbReference type="Gene3D" id="1.20.1280.50">
    <property type="match status" value="1"/>
</dbReference>
<keyword evidence="6" id="KW-1185">Reference proteome</keyword>
<dbReference type="SUPFAM" id="SSF81383">
    <property type="entry name" value="F-box domain"/>
    <property type="match status" value="1"/>
</dbReference>
<dbReference type="Pfam" id="PF12937">
    <property type="entry name" value="F-box-like"/>
    <property type="match status" value="1"/>
</dbReference>
<proteinExistence type="predicted"/>
<comment type="caution">
    <text evidence="5">The sequence shown here is derived from an EMBL/GenBank/DDBJ whole genome shotgun (WGS) entry which is preliminary data.</text>
</comment>
<feature type="region of interest" description="Disordered" evidence="3">
    <location>
        <begin position="165"/>
        <end position="193"/>
    </location>
</feature>
<evidence type="ECO:0000313" key="5">
    <source>
        <dbReference type="EMBL" id="KAL1895675.1"/>
    </source>
</evidence>
<protein>
    <recommendedName>
        <fullName evidence="4">F-box domain-containing protein</fullName>
    </recommendedName>
</protein>
<evidence type="ECO:0000256" key="3">
    <source>
        <dbReference type="SAM" id="MobiDB-lite"/>
    </source>
</evidence>
<accession>A0ABR3Z4W6</accession>
<feature type="domain" description="F-box" evidence="4">
    <location>
        <begin position="6"/>
        <end position="52"/>
    </location>
</feature>
<dbReference type="PANTHER" id="PTHR10706:SF130">
    <property type="entry name" value="F-BOX ONLY PROTEIN 31"/>
    <property type="match status" value="1"/>
</dbReference>
<evidence type="ECO:0000259" key="4">
    <source>
        <dbReference type="PROSITE" id="PS50181"/>
    </source>
</evidence>
<reference evidence="5 6" key="1">
    <citation type="journal article" date="2024" name="IMA Fungus">
        <title>IMA Genome - F19 : A genome assembly and annotation guide to empower mycologists, including annotated draft genome sequences of Ceratocystis pirilliformis, Diaporthe australafricana, Fusarium ophioides, Paecilomyces lecythidis, and Sporothrix stenoceras.</title>
        <authorList>
            <person name="Aylward J."/>
            <person name="Wilson A.M."/>
            <person name="Visagie C.M."/>
            <person name="Spraker J."/>
            <person name="Barnes I."/>
            <person name="Buitendag C."/>
            <person name="Ceriani C."/>
            <person name="Del Mar Angel L."/>
            <person name="du Plessis D."/>
            <person name="Fuchs T."/>
            <person name="Gasser K."/>
            <person name="Kramer D."/>
            <person name="Li W."/>
            <person name="Munsamy K."/>
            <person name="Piso A."/>
            <person name="Price J.L."/>
            <person name="Sonnekus B."/>
            <person name="Thomas C."/>
            <person name="van der Nest A."/>
            <person name="van Dijk A."/>
            <person name="van Heerden A."/>
            <person name="van Vuuren N."/>
            <person name="Yilmaz N."/>
            <person name="Duong T.A."/>
            <person name="van der Merwe N.A."/>
            <person name="Wingfield M.J."/>
            <person name="Wingfield B.D."/>
        </authorList>
    </citation>
    <scope>NUCLEOTIDE SEQUENCE [LARGE SCALE GENOMIC DNA]</scope>
    <source>
        <strain evidence="5 6">CMW 5346</strain>
    </source>
</reference>
<feature type="region of interest" description="Disordered" evidence="3">
    <location>
        <begin position="213"/>
        <end position="240"/>
    </location>
</feature>
<feature type="region of interest" description="Disordered" evidence="3">
    <location>
        <begin position="260"/>
        <end position="291"/>
    </location>
</feature>
<dbReference type="Pfam" id="PF12014">
    <property type="entry name" value="Cyclin_D1_bind"/>
    <property type="match status" value="1"/>
</dbReference>
<gene>
    <name evidence="5" type="ORF">Sste5346_005146</name>
</gene>
<evidence type="ECO:0000313" key="6">
    <source>
        <dbReference type="Proteomes" id="UP001583186"/>
    </source>
</evidence>
<comment type="pathway">
    <text evidence="1">Protein modification; protein ubiquitination.</text>
</comment>
<dbReference type="PANTHER" id="PTHR10706">
    <property type="entry name" value="F-BOX FAMILY PROTEIN"/>
    <property type="match status" value="1"/>
</dbReference>
<organism evidence="5 6">
    <name type="scientific">Sporothrix stenoceras</name>
    <dbReference type="NCBI Taxonomy" id="5173"/>
    <lineage>
        <taxon>Eukaryota</taxon>
        <taxon>Fungi</taxon>
        <taxon>Dikarya</taxon>
        <taxon>Ascomycota</taxon>
        <taxon>Pezizomycotina</taxon>
        <taxon>Sordariomycetes</taxon>
        <taxon>Sordariomycetidae</taxon>
        <taxon>Ophiostomatales</taxon>
        <taxon>Ophiostomataceae</taxon>
        <taxon>Sporothrix</taxon>
    </lineage>
</organism>
<evidence type="ECO:0000256" key="2">
    <source>
        <dbReference type="ARBA" id="ARBA00022786"/>
    </source>
</evidence>
<dbReference type="EMBL" id="JAWCUI010000026">
    <property type="protein sequence ID" value="KAL1895675.1"/>
    <property type="molecule type" value="Genomic_DNA"/>
</dbReference>
<sequence>MDPPPSNDCFPLPGELIDAILGFLAPQDLARVGQVSRTMRTHAMADRFWVGFIQQNLPARVHKHLSPGTAVPLPKHVRSYYHLYVAHEARWFLPRYKIWLCGHDMVGKIVVARYDPRRGCIEGYRMLAVTRSTTYYSWPPDPNVVMHAFHPEVLLHMDRPILKLEARPPPANDEAERETPASSGSISSGRTGPRIILYQPPAPLSFGQYMQNKAADADAESKEAADASSSTTPLPPVCPRIRPVFMDMDGDNALLSQQRDEPAPANNLGIVDANTLNPRTPASASSSSFVSNTQLRRQFVYARPLGGNAARGGGTFTQRGESAGGVGDDDRNDEDSPPPANDNLPPAEEDALELDLPPGRRPSPSSPLPFPLYTVWPPPAIPSDHRVRGTGISANHYPRGAIGQPRLRSEISDRAFHMRTWMGMGGAAGIGALPGGSSTMTFDALETYATIDPVHYTPTDDKIFRGIWVGDYSTHGCEFLLVHQPEDLSETPFDPESVPRLEGETDEAHALRVRDARVYRGRLEAIKLTGDPNVPRGERSFVVTDLGEAGLDFVVHEEPFAGVRVVKSEGHIAGTGFRNDRYVESRLLLISENRLAQYWVGFGHISFFERVDIDKFVDAME</sequence>
<dbReference type="Proteomes" id="UP001583186">
    <property type="component" value="Unassembled WGS sequence"/>
</dbReference>
<dbReference type="InterPro" id="IPR001810">
    <property type="entry name" value="F-box_dom"/>
</dbReference>
<feature type="compositionally biased region" description="Polar residues" evidence="3">
    <location>
        <begin position="180"/>
        <end position="190"/>
    </location>
</feature>
<keyword evidence="2" id="KW-0833">Ubl conjugation pathway</keyword>
<dbReference type="InterPro" id="IPR045048">
    <property type="entry name" value="FBXO31/39"/>
</dbReference>
<dbReference type="PROSITE" id="PS50181">
    <property type="entry name" value="FBOX"/>
    <property type="match status" value="1"/>
</dbReference>
<name>A0ABR3Z4W6_9PEZI</name>
<dbReference type="InterPro" id="IPR036047">
    <property type="entry name" value="F-box-like_dom_sf"/>
</dbReference>
<evidence type="ECO:0000256" key="1">
    <source>
        <dbReference type="ARBA" id="ARBA00004906"/>
    </source>
</evidence>
<dbReference type="CDD" id="cd09917">
    <property type="entry name" value="F-box_SF"/>
    <property type="match status" value="1"/>
</dbReference>
<feature type="compositionally biased region" description="Basic and acidic residues" evidence="3">
    <location>
        <begin position="215"/>
        <end position="225"/>
    </location>
</feature>
<feature type="region of interest" description="Disordered" evidence="3">
    <location>
        <begin position="306"/>
        <end position="366"/>
    </location>
</feature>